<keyword evidence="2" id="KW-0812">Transmembrane</keyword>
<protein>
    <submittedName>
        <fullName evidence="3">Putative membrane protein</fullName>
    </submittedName>
</protein>
<sequence length="240" mass="25715">MNPHLPPDDDDRDLRALYRELPRHEPDIMLDASIREQAQRAAEADRRARRPRATWHPAWAVAACVVAVSALFVFTDLEQYALQPAAEVELQAEQEAAQATRDAMPEPPAPDPALAAPPPLGAPAPAPALPPALAPEAARGAAVESSAQDAAPARRGYMPQRAAPAVRAEKQQQENLAASARQRDDPAYAQRVERIRALVREGKPQEAAAQVLAWRRAAPGLALPPDLEQLAPADGGTPGQ</sequence>
<dbReference type="KEGG" id="bbh:BN112_1071"/>
<feature type="transmembrane region" description="Helical" evidence="2">
    <location>
        <begin position="55"/>
        <end position="74"/>
    </location>
</feature>
<dbReference type="AlphaFoldDB" id="A0A0C6P486"/>
<evidence type="ECO:0000256" key="1">
    <source>
        <dbReference type="SAM" id="MobiDB-lite"/>
    </source>
</evidence>
<evidence type="ECO:0000313" key="3">
    <source>
        <dbReference type="EMBL" id="CCJ52989.1"/>
    </source>
</evidence>
<evidence type="ECO:0000256" key="2">
    <source>
        <dbReference type="SAM" id="Phobius"/>
    </source>
</evidence>
<gene>
    <name evidence="3" type="ORF">BN112_1071</name>
</gene>
<dbReference type="EMBL" id="HE965806">
    <property type="protein sequence ID" value="CCJ52989.1"/>
    <property type="molecule type" value="Genomic_DNA"/>
</dbReference>
<dbReference type="HOGENOM" id="CLU_1154649_0_0_4"/>
<proteinExistence type="predicted"/>
<feature type="region of interest" description="Disordered" evidence="1">
    <location>
        <begin position="92"/>
        <end position="188"/>
    </location>
</feature>
<dbReference type="Proteomes" id="UP000007564">
    <property type="component" value="Chromosome"/>
</dbReference>
<reference evidence="3 4" key="1">
    <citation type="journal article" date="2012" name="BMC Genomics">
        <title>Comparative genomics of the classical Bordetella subspecies: the evolution and exchange of virulence-associated diversity amongst closely related pathogens.</title>
        <authorList>
            <person name="Park J."/>
            <person name="Zhang Y."/>
            <person name="Buboltz A.M."/>
            <person name="Zhang X."/>
            <person name="Schuster S.C."/>
            <person name="Ahuja U."/>
            <person name="Liu M."/>
            <person name="Miller J.F."/>
            <person name="Sebaihia M."/>
            <person name="Bentley S.D."/>
            <person name="Parkhill J."/>
            <person name="Harvill E.T."/>
        </authorList>
    </citation>
    <scope>NUCLEOTIDE SEQUENCE [LARGE SCALE GENOMIC DNA]</scope>
    <source>
        <strain evidence="3 4">253</strain>
    </source>
</reference>
<keyword evidence="2" id="KW-1133">Transmembrane helix</keyword>
<keyword evidence="2" id="KW-0472">Membrane</keyword>
<organism evidence="3 4">
    <name type="scientific">Bordetella bronchiseptica 253</name>
    <dbReference type="NCBI Taxonomy" id="568707"/>
    <lineage>
        <taxon>Bacteria</taxon>
        <taxon>Pseudomonadati</taxon>
        <taxon>Pseudomonadota</taxon>
        <taxon>Betaproteobacteria</taxon>
        <taxon>Burkholderiales</taxon>
        <taxon>Alcaligenaceae</taxon>
        <taxon>Bordetella</taxon>
    </lineage>
</organism>
<feature type="compositionally biased region" description="Pro residues" evidence="1">
    <location>
        <begin position="105"/>
        <end position="133"/>
    </location>
</feature>
<dbReference type="RefSeq" id="WP_015063983.1">
    <property type="nucleotide sequence ID" value="NC_019382.1"/>
</dbReference>
<evidence type="ECO:0000313" key="4">
    <source>
        <dbReference type="Proteomes" id="UP000007564"/>
    </source>
</evidence>
<accession>A0A0C6P486</accession>
<name>A0A0C6P486_BORBO</name>